<feature type="domain" description="Haemolysin-type calcium binding-related" evidence="3">
    <location>
        <begin position="591"/>
        <end position="634"/>
    </location>
</feature>
<dbReference type="SUPFAM" id="SSF51120">
    <property type="entry name" value="beta-Roll"/>
    <property type="match status" value="1"/>
</dbReference>
<dbReference type="PANTHER" id="PTHR39431">
    <property type="entry name" value="FRPA/C-RELATED PROTEIN"/>
    <property type="match status" value="1"/>
</dbReference>
<keyword evidence="1" id="KW-0106">Calcium</keyword>
<feature type="region of interest" description="Disordered" evidence="2">
    <location>
        <begin position="498"/>
        <end position="529"/>
    </location>
</feature>
<keyword evidence="5" id="KW-1185">Reference proteome</keyword>
<dbReference type="PRINTS" id="PR00313">
    <property type="entry name" value="CABNDNGRPT"/>
</dbReference>
<evidence type="ECO:0000259" key="3">
    <source>
        <dbReference type="Pfam" id="PF06594"/>
    </source>
</evidence>
<comment type="caution">
    <text evidence="4">The sequence shown here is derived from an EMBL/GenBank/DDBJ whole genome shotgun (WGS) entry which is preliminary data.</text>
</comment>
<name>A0ABT3KR23_9BURK</name>
<protein>
    <submittedName>
        <fullName evidence="4">Calcium-binding protein</fullName>
    </submittedName>
</protein>
<dbReference type="Proteomes" id="UP001208935">
    <property type="component" value="Unassembled WGS sequence"/>
</dbReference>
<evidence type="ECO:0000256" key="1">
    <source>
        <dbReference type="ARBA" id="ARBA00022837"/>
    </source>
</evidence>
<dbReference type="Gene3D" id="2.150.10.10">
    <property type="entry name" value="Serralysin-like metalloprotease, C-terminal"/>
    <property type="match status" value="2"/>
</dbReference>
<evidence type="ECO:0000313" key="5">
    <source>
        <dbReference type="Proteomes" id="UP001208935"/>
    </source>
</evidence>
<dbReference type="Pfam" id="PF00353">
    <property type="entry name" value="HemolysinCabind"/>
    <property type="match status" value="2"/>
</dbReference>
<organism evidence="4 5">
    <name type="scientific">Verminephrobacter aporrectodeae subsp. tuberculatae</name>
    <dbReference type="NCBI Taxonomy" id="1110392"/>
    <lineage>
        <taxon>Bacteria</taxon>
        <taxon>Pseudomonadati</taxon>
        <taxon>Pseudomonadota</taxon>
        <taxon>Betaproteobacteria</taxon>
        <taxon>Burkholderiales</taxon>
        <taxon>Comamonadaceae</taxon>
        <taxon>Verminephrobacter</taxon>
    </lineage>
</organism>
<dbReference type="InterPro" id="IPR011049">
    <property type="entry name" value="Serralysin-like_metalloprot_C"/>
</dbReference>
<evidence type="ECO:0000313" key="4">
    <source>
        <dbReference type="EMBL" id="MCW5320774.1"/>
    </source>
</evidence>
<dbReference type="EMBL" id="QZCW01000001">
    <property type="protein sequence ID" value="MCW5320774.1"/>
    <property type="molecule type" value="Genomic_DNA"/>
</dbReference>
<gene>
    <name evidence="4" type="ORF">D5039_06195</name>
</gene>
<dbReference type="InterPro" id="IPR010566">
    <property type="entry name" value="Haemolys_ca-bd"/>
</dbReference>
<dbReference type="PROSITE" id="PS00330">
    <property type="entry name" value="HEMOLYSIN_CALCIUM"/>
    <property type="match status" value="3"/>
</dbReference>
<accession>A0ABT3KR23</accession>
<dbReference type="Pfam" id="PF06594">
    <property type="entry name" value="HCBP_related"/>
    <property type="match status" value="1"/>
</dbReference>
<proteinExistence type="predicted"/>
<dbReference type="InterPro" id="IPR001343">
    <property type="entry name" value="Hemolysn_Ca-bd"/>
</dbReference>
<dbReference type="InterPro" id="IPR018511">
    <property type="entry name" value="Hemolysin-typ_Ca-bd_CS"/>
</dbReference>
<reference evidence="5" key="1">
    <citation type="submission" date="2023-07" db="EMBL/GenBank/DDBJ databases">
        <title>Verminephrobacter genomes.</title>
        <authorList>
            <person name="Lund M.B."/>
        </authorList>
    </citation>
    <scope>NUCLEOTIDE SEQUENCE [LARGE SCALE GENOMIC DNA]</scope>
    <source>
        <strain evidence="5">AtM5-05</strain>
    </source>
</reference>
<evidence type="ECO:0000256" key="2">
    <source>
        <dbReference type="SAM" id="MobiDB-lite"/>
    </source>
</evidence>
<dbReference type="PANTHER" id="PTHR39431:SF1">
    <property type="entry name" value="FRPA_C-RELATED PROTEIN"/>
    <property type="match status" value="1"/>
</dbReference>
<sequence>MAILFGHDACAPLEANCPVRNGTVILFDHDADGVKTGTGWVKPDDGWLVLDRNGNGTIDSGRELFGVDTLKKNGQRATDGFDALKDLDANNDGKINSADSVFANLRIWRDLNQDGISQAKELSTLSANKITAIGVNSSAGRIDLGNGNVQTAAGTFTQSNGTTGTTGETHSATANLDLLVNTFYRQFTDRIPLTDQAKALPNLRGSGRVRDLSEAISISTELGHWVQTYAQQTTYQGQIDKLDGFIEKWADTADLKPLKAQANALSSNGVTLTYNLAGLTAGRPDYKEFIRKLGVVERFMGFTYGGATGQARFTPLNASSGTLRVTLAAEQIANISLAYDRFKTDIYESLVLETRLKSYTNMFDAALDANPFSFSGLESAFVQGIASNSHQGSVDLVEFVNSYGYGNLAELGWDAIEFLITQLDTTIDPGAFSEELSSWTVRFAASTEHRFTGTSRPDLIVASAGDDNIRGFGGKDILIGKAGNDAIDGGDGDDIVLGGSGNDSLSGGAGDDRLKGGDGDDWIQGGAGADTLDGGAGNDVLRGGAENDTYLFGKGDGQDTISSGFAEFDVLQFKVGVAPSEIVATRAGTSLVLSIVGTADKVTICEFFPGEDPDNPYNPIQQVRFADDTIWGVNALKGRVSAGTAAADYIIDSTAGQRDQRSGRSRYAC</sequence>